<sequence>MEEVKHLLEDLLQDGAIAIDKDIANPTRSPFDAGSKKRWDQKTKANPLSGKGKSYADRVEGPDGWGQHVPVTRDDDDYDLLF</sequence>
<name>E3PZ62_9CAUD</name>
<evidence type="ECO:0000313" key="2">
    <source>
        <dbReference type="EMBL" id="CBW47013.1"/>
    </source>
</evidence>
<proteinExistence type="predicted"/>
<organism evidence="2 3">
    <name type="scientific">Roseovarius sp. 217 phage 1</name>
    <dbReference type="NCBI Taxonomy" id="874471"/>
    <lineage>
        <taxon>Viruses</taxon>
        <taxon>Duplodnaviria</taxon>
        <taxon>Heunggongvirae</taxon>
        <taxon>Uroviricota</taxon>
        <taxon>Caudoviricetes</taxon>
        <taxon>Schitoviridae</taxon>
        <taxon>Rhodovirinae</taxon>
        <taxon>Plymouthvirus</taxon>
        <taxon>Roseovarius Plymouth podovirus 1</taxon>
    </lineage>
</organism>
<evidence type="ECO:0000313" key="3">
    <source>
        <dbReference type="Proteomes" id="UP000258344"/>
    </source>
</evidence>
<dbReference type="EMBL" id="FR682616">
    <property type="protein sequence ID" value="CBW47013.1"/>
    <property type="molecule type" value="Genomic_DNA"/>
</dbReference>
<protein>
    <submittedName>
        <fullName evidence="2">Uncharacterized protein</fullName>
    </submittedName>
</protein>
<dbReference type="Proteomes" id="UP000258344">
    <property type="component" value="Segment"/>
</dbReference>
<feature type="region of interest" description="Disordered" evidence="1">
    <location>
        <begin position="22"/>
        <end position="71"/>
    </location>
</feature>
<evidence type="ECO:0000256" key="1">
    <source>
        <dbReference type="SAM" id="MobiDB-lite"/>
    </source>
</evidence>
<accession>E3PZ62</accession>
<reference evidence="2 3" key="1">
    <citation type="journal article" date="2014" name="Front. Microbiol.">
        <title>Comparative genomics defines the core genome of the growing N4-like phage genus and identifies N4-like Roseophage specific genes.</title>
        <authorList>
            <person name="Chan J.Z."/>
            <person name="Millard A.D."/>
            <person name="Mann N.H."/>
            <person name="Schafer H."/>
        </authorList>
    </citation>
    <scope>NUCLEOTIDE SEQUENCE [LARGE SCALE GENOMIC DNA]</scope>
</reference>
<feature type="compositionally biased region" description="Basic and acidic residues" evidence="1">
    <location>
        <begin position="34"/>
        <end position="43"/>
    </location>
</feature>